<dbReference type="SUPFAM" id="SSF52540">
    <property type="entry name" value="P-loop containing nucleoside triphosphate hydrolases"/>
    <property type="match status" value="1"/>
</dbReference>
<keyword evidence="8" id="KW-0255">Endonuclease</keyword>
<dbReference type="Gene3D" id="3.40.50.300">
    <property type="entry name" value="P-loop containing nucleotide triphosphate hydrolases"/>
    <property type="match status" value="1"/>
</dbReference>
<reference evidence="8 9" key="1">
    <citation type="submission" date="2014-06" db="EMBL/GenBank/DDBJ databases">
        <authorList>
            <person name="Swart Estienne"/>
        </authorList>
    </citation>
    <scope>NUCLEOTIDE SEQUENCE [LARGE SCALE GENOMIC DNA]</scope>
    <source>
        <strain evidence="8 9">130c</strain>
    </source>
</reference>
<feature type="domain" description="DNA2/NAM7 helicase-like C-terminal" evidence="7">
    <location>
        <begin position="1163"/>
        <end position="1347"/>
    </location>
</feature>
<dbReference type="EMBL" id="CCKQ01001024">
    <property type="protein sequence ID" value="CDW72124.1"/>
    <property type="molecule type" value="Genomic_DNA"/>
</dbReference>
<evidence type="ECO:0000256" key="6">
    <source>
        <dbReference type="SAM" id="MobiDB-lite"/>
    </source>
</evidence>
<keyword evidence="5" id="KW-0175">Coiled coil</keyword>
<organism evidence="8 9">
    <name type="scientific">Stylonychia lemnae</name>
    <name type="common">Ciliate</name>
    <dbReference type="NCBI Taxonomy" id="5949"/>
    <lineage>
        <taxon>Eukaryota</taxon>
        <taxon>Sar</taxon>
        <taxon>Alveolata</taxon>
        <taxon>Ciliophora</taxon>
        <taxon>Intramacronucleata</taxon>
        <taxon>Spirotrichea</taxon>
        <taxon>Stichotrichia</taxon>
        <taxon>Sporadotrichida</taxon>
        <taxon>Oxytrichidae</taxon>
        <taxon>Stylonychinae</taxon>
        <taxon>Stylonychia</taxon>
    </lineage>
</organism>
<feature type="region of interest" description="Disordered" evidence="6">
    <location>
        <begin position="82"/>
        <end position="105"/>
    </location>
</feature>
<dbReference type="PANTHER" id="PTHR10887">
    <property type="entry name" value="DNA2/NAM7 HELICASE FAMILY"/>
    <property type="match status" value="1"/>
</dbReference>
<keyword evidence="8" id="KW-0540">Nuclease</keyword>
<gene>
    <name evidence="8" type="primary">Contig10766.g11521</name>
    <name evidence="8" type="ORF">STYLEM_1078</name>
</gene>
<feature type="compositionally biased region" description="Polar residues" evidence="6">
    <location>
        <begin position="1534"/>
        <end position="1544"/>
    </location>
</feature>
<dbReference type="InParanoid" id="A0A077ZRN2"/>
<dbReference type="OMA" id="KMINERT"/>
<feature type="region of interest" description="Disordered" evidence="6">
    <location>
        <begin position="523"/>
        <end position="543"/>
    </location>
</feature>
<keyword evidence="2" id="KW-0378">Hydrolase</keyword>
<sequence>MSNFTNPNNQGANGGNKNSANLFNLNKSNFSTLPRGYLSNSAYVIKQQQQTNKQPLIMGSNPPKLGQEMSSKELMRSLLQKEANKDRESSNLEQIGQKDAQGRRLSGGEEKYQQAKLDFANNQLKGYVSPIKNVVIDLCSTTNNTSASSNTKTINQDAFHMNKMKAQQANGYNEDQSIRNASSVNPSNLLPKLILGYKQDKIQPQVQVQLEDIIDDDEIKFIDYKKDQKISGDHKLFQKVADDIDNDLIEIEDIEGALKDLLDNSDELNSFQKRIEKDSLKDKSAQNQFNYISSSLTSGNRNNAISSYNGNYNASHQITNSSYVQHNDRRNDIKSTFQNRNQKEELGSKYYENILDQYLGNEKSSYKRDYIKKSSIQNQNPKYSNVQPENKYINQTKTNIGNSSLEDNIKFIEQYYNDTSQLKGESTQNIAKKKFEEAQEIKRQQEFKERARKHLNMDVNDKPLINHSIHTKKVQLPSSALADLIQKRKDINEFETLKKMINERTQHLKPNSDKKMLQNLEAMREQEAEKQKQKAEQKKLQKKNQDELFGELFDYNEDKQTEEKSKDNNDFFSFLDQGAFQNKDHGIHRDKNDDEIQNQRVELTREQKEQAFLKLYQEEREAEMKQIRWHNRKTADELIKPILNLDLIQRFSNEQKPQFEQVPLQFESFQHYRDTWIPLFLYETYNQMINQRTDRDKEKQQAQALGLEYKQTYTKKNYFQGYVQRGNSDQNYIYLHLYESASNVQDKNGNYDLRLLDSLKEFDLLYISEEPLPVDEVKKVTNLQYLLKMRDEKGKMLCMVHQRRKKDKTHIVIKVDSDLHEDYVRVNIRNHTHLKVHVYFFDSLSTTIREFRTIKSCEFYPTAKIILNPQIYLCDQMAQQNQKFNDHQERMRGFVHHYGMNFNESQRDALKQVYNMKKEDFLLIQGPQCLQIQTARRLWYVDLQMLQQMRFYLEQSQKDYLEQLRSMDYDPLPLVKKFTLDSKVRDELGEEESSQANRRNNLLEKFQTIKERLQQITTITRIISTDQIEQERSRLVDLLKLLYRDSEKVQRFLMQNKDEKLKTLSLLRDNYEKEKQKLSSEEPLIDQKQNPKTKKKDIELAIIRRAQIICTTLSMSASEKLEAIKLGEVEYLIVDEACQCVELTNLIPFEHEPKKVILVGDQQQLTDAEDVQKRINNKTLIPTTIRQLDQDFRNLIFFDLKYSQESQNETSKSNLDEANFIKNLFNEIIQTVYQNLKEYPSNVASYEEKIKFILGDLKLRIGIISPYKQQVKTLKDIIYPRMRQLGCPNDLIEINTVDAYQGREKDIIIISCVRGSQERQLGFLNDYRRMNVAITRAKNFLWVIGNSRTLKRNKNWNAFLEYTKSKIGSYVKIKNKDQLEKNKIQQIVLNQRDVLKKSKYSPKQLLEDYKTLKNQEFENQKHNEQSQKHMTNNQQEKSKKKQDQSIKNHNNQFQIQKDQDLNKDKPTSTKKLDPEKEAYRQELLRKKAELLEKAKQRQQIQQKEQNKVQLRMDPLENKMNEILLKKRKIDEMSGAQNSSKINMNDQKRFKNNK</sequence>
<protein>
    <submittedName>
        <fullName evidence="8">Splicing endonuclease positive effector</fullName>
    </submittedName>
</protein>
<dbReference type="InterPro" id="IPR045055">
    <property type="entry name" value="DNA2/NAM7-like"/>
</dbReference>
<dbReference type="InterPro" id="IPR041679">
    <property type="entry name" value="DNA2/NAM7-like_C"/>
</dbReference>
<evidence type="ECO:0000256" key="2">
    <source>
        <dbReference type="ARBA" id="ARBA00022801"/>
    </source>
</evidence>
<dbReference type="GO" id="GO:0004386">
    <property type="term" value="F:helicase activity"/>
    <property type="evidence" value="ECO:0007669"/>
    <property type="project" value="UniProtKB-KW"/>
</dbReference>
<feature type="coiled-coil region" evidence="5">
    <location>
        <begin position="1480"/>
        <end position="1513"/>
    </location>
</feature>
<dbReference type="PANTHER" id="PTHR10887:SF495">
    <property type="entry name" value="HELICASE SENATAXIN ISOFORM X1-RELATED"/>
    <property type="match status" value="1"/>
</dbReference>
<evidence type="ECO:0000256" key="3">
    <source>
        <dbReference type="ARBA" id="ARBA00022806"/>
    </source>
</evidence>
<dbReference type="GO" id="GO:0004519">
    <property type="term" value="F:endonuclease activity"/>
    <property type="evidence" value="ECO:0007669"/>
    <property type="project" value="UniProtKB-KW"/>
</dbReference>
<evidence type="ECO:0000256" key="5">
    <source>
        <dbReference type="SAM" id="Coils"/>
    </source>
</evidence>
<feature type="region of interest" description="Disordered" evidence="6">
    <location>
        <begin position="1527"/>
        <end position="1553"/>
    </location>
</feature>
<name>A0A077ZRN2_STYLE</name>
<feature type="region of interest" description="Disordered" evidence="6">
    <location>
        <begin position="1419"/>
        <end position="1477"/>
    </location>
</feature>
<keyword evidence="9" id="KW-1185">Reference proteome</keyword>
<dbReference type="OrthoDB" id="288175at2759"/>
<dbReference type="Proteomes" id="UP000039865">
    <property type="component" value="Unassembled WGS sequence"/>
</dbReference>
<keyword evidence="1" id="KW-0547">Nucleotide-binding</keyword>
<feature type="coiled-coil region" evidence="5">
    <location>
        <begin position="1054"/>
        <end position="1081"/>
    </location>
</feature>
<dbReference type="Pfam" id="PF13087">
    <property type="entry name" value="AAA_12"/>
    <property type="match status" value="1"/>
</dbReference>
<evidence type="ECO:0000256" key="4">
    <source>
        <dbReference type="ARBA" id="ARBA00022840"/>
    </source>
</evidence>
<evidence type="ECO:0000313" key="8">
    <source>
        <dbReference type="EMBL" id="CDW72124.1"/>
    </source>
</evidence>
<dbReference type="InterPro" id="IPR027417">
    <property type="entry name" value="P-loop_NTPase"/>
</dbReference>
<dbReference type="GO" id="GO:0005694">
    <property type="term" value="C:chromosome"/>
    <property type="evidence" value="ECO:0007669"/>
    <property type="project" value="UniProtKB-ARBA"/>
</dbReference>
<keyword evidence="3" id="KW-0347">Helicase</keyword>
<feature type="region of interest" description="Disordered" evidence="6">
    <location>
        <begin position="1"/>
        <end position="20"/>
    </location>
</feature>
<dbReference type="FunFam" id="3.40.50.300:FF:000326">
    <property type="entry name" value="P-loop containing nucleoside triphosphate hydrolase"/>
    <property type="match status" value="1"/>
</dbReference>
<evidence type="ECO:0000256" key="1">
    <source>
        <dbReference type="ARBA" id="ARBA00022741"/>
    </source>
</evidence>
<evidence type="ECO:0000259" key="7">
    <source>
        <dbReference type="Pfam" id="PF13087"/>
    </source>
</evidence>
<feature type="compositionally biased region" description="Basic and acidic residues" evidence="6">
    <location>
        <begin position="1457"/>
        <end position="1477"/>
    </location>
</feature>
<accession>A0A077ZRN2</accession>
<evidence type="ECO:0000313" key="9">
    <source>
        <dbReference type="Proteomes" id="UP000039865"/>
    </source>
</evidence>
<proteinExistence type="predicted"/>
<dbReference type="GO" id="GO:0005524">
    <property type="term" value="F:ATP binding"/>
    <property type="evidence" value="ECO:0007669"/>
    <property type="project" value="UniProtKB-KW"/>
</dbReference>
<dbReference type="InterPro" id="IPR047187">
    <property type="entry name" value="SF1_C_Upf1"/>
</dbReference>
<dbReference type="CDD" id="cd18808">
    <property type="entry name" value="SF1_C_Upf1"/>
    <property type="match status" value="1"/>
</dbReference>
<dbReference type="GO" id="GO:0016787">
    <property type="term" value="F:hydrolase activity"/>
    <property type="evidence" value="ECO:0007669"/>
    <property type="project" value="UniProtKB-KW"/>
</dbReference>
<keyword evidence="4" id="KW-0067">ATP-binding</keyword>